<dbReference type="RefSeq" id="WP_248577203.1">
    <property type="nucleotide sequence ID" value="NZ_CP096255.1"/>
</dbReference>
<dbReference type="EMBL" id="CP096255">
    <property type="protein sequence ID" value="UPT89965.1"/>
    <property type="molecule type" value="Genomic_DNA"/>
</dbReference>
<reference evidence="2" key="1">
    <citation type="journal article" date="2017" name="Syst. Appl. Microbiol.">
        <title>Soybeans inoculated with root zone soils of Canadian native legumes harbour diverse and novel Bradyrhizobium spp. that possess agricultural potential.</title>
        <authorList>
            <person name="Bromfield E.S.P."/>
            <person name="Cloutier S."/>
            <person name="Tambong J.T."/>
            <person name="Tran Thi T.V."/>
        </authorList>
    </citation>
    <scope>NUCLEOTIDE SEQUENCE</scope>
    <source>
        <strain evidence="2">1S5</strain>
    </source>
</reference>
<feature type="compositionally biased region" description="Polar residues" evidence="1">
    <location>
        <begin position="434"/>
        <end position="443"/>
    </location>
</feature>
<sequence>MEELMRRLDALQARATEGDKLISALRHRVDELETRDKHSKSQAATARRDVVAPTAGQKPPAIPVASTEPRMTASAAVPPQAAAAPIPGLRPPEPMGSQFDGEGEDALRSDLPGLSLRIPGSQSEVRFYGFANVNGYHDFNGRNQSDAPTVQTIPLSGSPADIQGGDTGLSARFSRIGMDTRTATAWGTLETRFEGDFGGGTAASPNAVFRLRQAWGEVGSEQFRVLVGWANSLWNEGVYETVNFSTNLNQSFVRQAQVRATATLAPGLTGHVSIEMPDTQYTSAAGVFTQISTPAGFGGLSPSFASVPDLLGGSNTGTMAWASTCAACCAISPSARLVRRRRRQRSSAIPPVGVSQVAVASQCDGCHQLSVRTSWLAWPITAKASGAISAPIPSARMRCPTSACPALSIPASTPCRPMARAQATAASGHRNYAAISSTPTHGSNIRPMRNCSCRDLPRRRR</sequence>
<dbReference type="Proteomes" id="UP000551709">
    <property type="component" value="Chromosome"/>
</dbReference>
<name>A0A8U0FSX2_9BRAD</name>
<dbReference type="AlphaFoldDB" id="A0A8U0FSX2"/>
<feature type="region of interest" description="Disordered" evidence="1">
    <location>
        <begin position="32"/>
        <end position="104"/>
    </location>
</feature>
<evidence type="ECO:0000256" key="1">
    <source>
        <dbReference type="SAM" id="MobiDB-lite"/>
    </source>
</evidence>
<feature type="compositionally biased region" description="Low complexity" evidence="1">
    <location>
        <begin position="73"/>
        <end position="87"/>
    </location>
</feature>
<protein>
    <submittedName>
        <fullName evidence="2">Porin</fullName>
    </submittedName>
</protein>
<dbReference type="Pfam" id="PF19577">
    <property type="entry name" value="DcaP"/>
    <property type="match status" value="1"/>
</dbReference>
<dbReference type="SUPFAM" id="SSF56935">
    <property type="entry name" value="Porins"/>
    <property type="match status" value="1"/>
</dbReference>
<evidence type="ECO:0000313" key="3">
    <source>
        <dbReference type="Proteomes" id="UP000551709"/>
    </source>
</evidence>
<proteinExistence type="predicted"/>
<accession>A0A8U0FSX2</accession>
<reference evidence="2" key="2">
    <citation type="submission" date="2022-04" db="EMBL/GenBank/DDBJ databases">
        <authorList>
            <person name="Bromfield E.S.P."/>
            <person name="Cloutier S."/>
        </authorList>
    </citation>
    <scope>NUCLEOTIDE SEQUENCE</scope>
    <source>
        <strain evidence="2">1S5</strain>
    </source>
</reference>
<dbReference type="InterPro" id="IPR045748">
    <property type="entry name" value="DcaP"/>
</dbReference>
<evidence type="ECO:0000313" key="2">
    <source>
        <dbReference type="EMBL" id="UPT89965.1"/>
    </source>
</evidence>
<gene>
    <name evidence="2" type="ORF">HAP41_0000014020</name>
</gene>
<feature type="region of interest" description="Disordered" evidence="1">
    <location>
        <begin position="428"/>
        <end position="461"/>
    </location>
</feature>
<organism evidence="2 3">
    <name type="scientific">Bradyrhizobium barranii subsp. apii</name>
    <dbReference type="NCBI Taxonomy" id="2819348"/>
    <lineage>
        <taxon>Bacteria</taxon>
        <taxon>Pseudomonadati</taxon>
        <taxon>Pseudomonadota</taxon>
        <taxon>Alphaproteobacteria</taxon>
        <taxon>Hyphomicrobiales</taxon>
        <taxon>Nitrobacteraceae</taxon>
        <taxon>Bradyrhizobium</taxon>
        <taxon>Bradyrhizobium barranii</taxon>
    </lineage>
</organism>